<feature type="region of interest" description="Disordered" evidence="3">
    <location>
        <begin position="754"/>
        <end position="823"/>
    </location>
</feature>
<keyword evidence="8" id="KW-1185">Reference proteome</keyword>
<feature type="compositionally biased region" description="Low complexity" evidence="3">
    <location>
        <begin position="772"/>
        <end position="784"/>
    </location>
</feature>
<dbReference type="Gene3D" id="3.30.530.20">
    <property type="match status" value="1"/>
</dbReference>
<dbReference type="GO" id="GO:0035023">
    <property type="term" value="P:regulation of Rho protein signal transduction"/>
    <property type="evidence" value="ECO:0007669"/>
    <property type="project" value="TreeGrafter"/>
</dbReference>
<dbReference type="EMBL" id="JYDP01000030">
    <property type="protein sequence ID" value="KRZ13720.1"/>
    <property type="molecule type" value="Genomic_DNA"/>
</dbReference>
<feature type="region of interest" description="Disordered" evidence="3">
    <location>
        <begin position="853"/>
        <end position="873"/>
    </location>
</feature>
<keyword evidence="2" id="KW-0597">Phosphoprotein</keyword>
<dbReference type="STRING" id="268475.A0A0V1HSN1"/>
<dbReference type="PROSITE" id="PS50848">
    <property type="entry name" value="START"/>
    <property type="match status" value="1"/>
</dbReference>
<feature type="region of interest" description="Disordered" evidence="3">
    <location>
        <begin position="308"/>
        <end position="359"/>
    </location>
</feature>
<feature type="transmembrane region" description="Helical" evidence="4">
    <location>
        <begin position="1536"/>
        <end position="1556"/>
    </location>
</feature>
<name>A0A0V1HSN1_9BILA</name>
<keyword evidence="4" id="KW-1133">Transmembrane helix</keyword>
<proteinExistence type="predicted"/>
<dbReference type="PANTHER" id="PTHR12659">
    <property type="entry name" value="RHO-TYPE GTPASE ACTIVATING PROTEIN"/>
    <property type="match status" value="1"/>
</dbReference>
<evidence type="ECO:0000256" key="2">
    <source>
        <dbReference type="ARBA" id="ARBA00022553"/>
    </source>
</evidence>
<dbReference type="SMART" id="SM00324">
    <property type="entry name" value="RhoGAP"/>
    <property type="match status" value="1"/>
</dbReference>
<accession>A0A0V1HSN1</accession>
<dbReference type="Pfam" id="PF00620">
    <property type="entry name" value="RhoGAP"/>
    <property type="match status" value="1"/>
</dbReference>
<keyword evidence="1" id="KW-0343">GTPase activation</keyword>
<protein>
    <submittedName>
        <fullName evidence="7">Rho GTPase-activating protein 7</fullName>
    </submittedName>
</protein>
<dbReference type="SUPFAM" id="SSF48350">
    <property type="entry name" value="GTPase activation domain, GAP"/>
    <property type="match status" value="1"/>
</dbReference>
<keyword evidence="4" id="KW-0472">Membrane</keyword>
<dbReference type="GO" id="GO:0030036">
    <property type="term" value="P:actin cytoskeleton organization"/>
    <property type="evidence" value="ECO:0007669"/>
    <property type="project" value="TreeGrafter"/>
</dbReference>
<dbReference type="InterPro" id="IPR002913">
    <property type="entry name" value="START_lipid-bd_dom"/>
</dbReference>
<dbReference type="OrthoDB" id="10003330at2759"/>
<feature type="compositionally biased region" description="Pro residues" evidence="3">
    <location>
        <begin position="331"/>
        <end position="341"/>
    </location>
</feature>
<sequence length="1607" mass="179428">MNAYRLLLWSLSRAKSGSKNSNITSALTISRANDDKLRRFPTIKLSLFMTVCIMTTLTSKLQWRRLVKAGFWVIFFLFHSSFLFFFFVCLFRLPSLAYCCNWSLKLQISSLTKKITKDQLACRKCEIVAPVVTTATTVLPAGFSPVPAPRKRNALKVKKQLEQRSQLANVDGTGSRLTVADGRMVTNAQAASLRFSNNHNLSAARCAANDHHHDDGVNEPDVVDQGSPPLRGLSERLLEEAQSMPNCYQLVQQTDIEQSKRNLLACPAHQASDIRLQFEIACAALHGVRADLANSLASAEEAWIADGQSSTDDALPDGPFDSKAFGKCKRPPPPPPPPQPPTQIIRHRQAKSSEISISSTTASTVANPAVVLSAAHSIGYISESAKLQRYRFAHSSPSKRSSSLEFTPVEEDSRILLVPMVRPTSKPKRSAALEILNGFGQGSQVAEEHSNSCGSSSLYDASPPPNLSVRSVRHVVDKLIKQVESQIPRFRRSGGASRPAWAPSTQLDPDLVENRRSAEIWTVDHTLCCDNVDLMTSSVDESRRNVDACTQTSPLSLSCSSSFSWRSETDSIMANGLSGELSNNGFLADNEISGPNSEGSPMMTTTTAAAAAAAATTTTTTTTTALSSSSLSAFAFSYSSSSSSSSSCRSLSSVSDVADQKFATPSATAALLPLESDRSSNGATKRLSSQQAFEEALRLLLVAAADDRFDDPKLAEILSVIREPNTNFQNRPRPAATTGQQRCQVTFFEQPTARRSDHWTMSSMNNKSDENSVVSSLSPTFSSPETQVRFHQGSTSRLDNPSASHRVLRPDQSSSTSSSKTVPGYCSKQACIKFSPDEQQVVVEQDELVDGAVVGRFKSPQDDDDDDDGTRRKKKFSFSTVTGVISSGSNDDSSLDSDKWTPEIRLATEKLSKTFTSKKTLENGKKSAMDLGPPYKAGALIRSGTWLRREDSFAGDKRKSRVAGITALARSKSLTARSRCFQDVHLPSLDGLQIPVKIDALSVSQLTLTMKYALLHLTSILEKNVPYTKPTGFQFGVQRFFKRKKVPESTASTGVFGTALSVIVQRTGHPLPKCIYDAMKYIETNALDAVGIFRKSGVRSRIQKLKSLCDDPSAAPVDFDQYQAWDIADLIKLYFRELPDQLLTTNLSETFIYISLYVPESMKMDAIRKALLLLPDENREVLHTLLHFLHKISQVSAVNQMDAQNLAICLAPSLFYIRSMSTGHPNWRRKTITTGFPSEKELKENRAAQLCLGTMIRHYDQIFQISEDVLRSCCFDKNIENRLHFVVSDQGATFDLSSHYTVCCNSLIKEHNDKWRGWIVEGSWHGAEVTSKKITDSFPLKLWRCWTEVEAPPKEVLFRILFERKIWDPDMVSCRVVKKLTDRCDVFQYMQQETPPHLKRDFCTIRIWETDLPEFRGGCVLVAFSVNNEVTELIGDVRANCLAARYVIEPAGRGRSRLTYISRIDLRGRCKTWYNRNFGPLCARQIAQIRDSFLLQLAPGPETRLKLINTFPLWCYLCLHLSTFQMRRHFRHTWNVYRQLLLLLLLFFFCFFHNFFNSLLNFLLSFTFLIFQHACGSVAQLYKQFFFIYFLQLKYSFLSNCTHNKRL</sequence>
<evidence type="ECO:0000259" key="5">
    <source>
        <dbReference type="PROSITE" id="PS50238"/>
    </source>
</evidence>
<evidence type="ECO:0000313" key="8">
    <source>
        <dbReference type="Proteomes" id="UP000055024"/>
    </source>
</evidence>
<feature type="transmembrane region" description="Helical" evidence="4">
    <location>
        <begin position="40"/>
        <end position="57"/>
    </location>
</feature>
<dbReference type="SMART" id="SM00234">
    <property type="entry name" value="START"/>
    <property type="match status" value="1"/>
</dbReference>
<dbReference type="Gene3D" id="1.10.555.10">
    <property type="entry name" value="Rho GTPase activation protein"/>
    <property type="match status" value="1"/>
</dbReference>
<dbReference type="GO" id="GO:0007165">
    <property type="term" value="P:signal transduction"/>
    <property type="evidence" value="ECO:0007669"/>
    <property type="project" value="InterPro"/>
</dbReference>
<evidence type="ECO:0000256" key="3">
    <source>
        <dbReference type="SAM" id="MobiDB-lite"/>
    </source>
</evidence>
<reference evidence="7 8" key="1">
    <citation type="submission" date="2015-01" db="EMBL/GenBank/DDBJ databases">
        <title>Evolution of Trichinella species and genotypes.</title>
        <authorList>
            <person name="Korhonen P.K."/>
            <person name="Edoardo P."/>
            <person name="Giuseppe L.R."/>
            <person name="Gasser R.B."/>
        </authorList>
    </citation>
    <scope>NUCLEOTIDE SEQUENCE [LARGE SCALE GENOMIC DNA]</scope>
    <source>
        <strain evidence="7">ISS1029</strain>
    </source>
</reference>
<dbReference type="GO" id="GO:0005096">
    <property type="term" value="F:GTPase activator activity"/>
    <property type="evidence" value="ECO:0007669"/>
    <property type="project" value="UniProtKB-KW"/>
</dbReference>
<evidence type="ECO:0000256" key="4">
    <source>
        <dbReference type="SAM" id="Phobius"/>
    </source>
</evidence>
<evidence type="ECO:0000313" key="7">
    <source>
        <dbReference type="EMBL" id="KRZ13720.1"/>
    </source>
</evidence>
<dbReference type="PANTHER" id="PTHR12659:SF7">
    <property type="entry name" value="CROSSVEINLESS C, ISOFORM C"/>
    <property type="match status" value="1"/>
</dbReference>
<keyword evidence="4" id="KW-0812">Transmembrane</keyword>
<comment type="caution">
    <text evidence="7">The sequence shown here is derived from an EMBL/GenBank/DDBJ whole genome shotgun (WGS) entry which is preliminary data.</text>
</comment>
<dbReference type="InterPro" id="IPR000198">
    <property type="entry name" value="RhoGAP_dom"/>
</dbReference>
<feature type="transmembrane region" description="Helical" evidence="4">
    <location>
        <begin position="1562"/>
        <end position="1582"/>
    </location>
</feature>
<feature type="transmembrane region" description="Helical" evidence="4">
    <location>
        <begin position="69"/>
        <end position="93"/>
    </location>
</feature>
<dbReference type="Pfam" id="PF01852">
    <property type="entry name" value="START"/>
    <property type="match status" value="1"/>
</dbReference>
<dbReference type="Proteomes" id="UP000055024">
    <property type="component" value="Unassembled WGS sequence"/>
</dbReference>
<feature type="domain" description="Rho-GAP" evidence="5">
    <location>
        <begin position="1058"/>
        <end position="1263"/>
    </location>
</feature>
<gene>
    <name evidence="7" type="primary">DLC1</name>
    <name evidence="7" type="ORF">T11_7777</name>
</gene>
<organism evidence="7 8">
    <name type="scientific">Trichinella zimbabwensis</name>
    <dbReference type="NCBI Taxonomy" id="268475"/>
    <lineage>
        <taxon>Eukaryota</taxon>
        <taxon>Metazoa</taxon>
        <taxon>Ecdysozoa</taxon>
        <taxon>Nematoda</taxon>
        <taxon>Enoplea</taxon>
        <taxon>Dorylaimia</taxon>
        <taxon>Trichinellida</taxon>
        <taxon>Trichinellidae</taxon>
        <taxon>Trichinella</taxon>
    </lineage>
</organism>
<feature type="transmembrane region" description="Helical" evidence="4">
    <location>
        <begin position="1507"/>
        <end position="1524"/>
    </location>
</feature>
<evidence type="ECO:0000256" key="1">
    <source>
        <dbReference type="ARBA" id="ARBA00022468"/>
    </source>
</evidence>
<feature type="domain" description="START" evidence="6">
    <location>
        <begin position="1317"/>
        <end position="1486"/>
    </location>
</feature>
<dbReference type="PROSITE" id="PS50238">
    <property type="entry name" value="RHOGAP"/>
    <property type="match status" value="1"/>
</dbReference>
<dbReference type="InterPro" id="IPR023393">
    <property type="entry name" value="START-like_dom_sf"/>
</dbReference>
<feature type="compositionally biased region" description="Polar residues" evidence="3">
    <location>
        <begin position="792"/>
        <end position="803"/>
    </location>
</feature>
<dbReference type="SUPFAM" id="SSF55961">
    <property type="entry name" value="Bet v1-like"/>
    <property type="match status" value="1"/>
</dbReference>
<dbReference type="InterPro" id="IPR008936">
    <property type="entry name" value="Rho_GTPase_activation_prot"/>
</dbReference>
<dbReference type="GO" id="GO:0008289">
    <property type="term" value="F:lipid binding"/>
    <property type="evidence" value="ECO:0007669"/>
    <property type="project" value="InterPro"/>
</dbReference>
<evidence type="ECO:0000259" key="6">
    <source>
        <dbReference type="PROSITE" id="PS50848"/>
    </source>
</evidence>